<dbReference type="Proteomes" id="UP000682733">
    <property type="component" value="Unassembled WGS sequence"/>
</dbReference>
<evidence type="ECO:0000313" key="3">
    <source>
        <dbReference type="Proteomes" id="UP000677228"/>
    </source>
</evidence>
<dbReference type="Proteomes" id="UP000677228">
    <property type="component" value="Unassembled WGS sequence"/>
</dbReference>
<organism evidence="1 3">
    <name type="scientific">Didymodactylos carnosus</name>
    <dbReference type="NCBI Taxonomy" id="1234261"/>
    <lineage>
        <taxon>Eukaryota</taxon>
        <taxon>Metazoa</taxon>
        <taxon>Spiralia</taxon>
        <taxon>Gnathifera</taxon>
        <taxon>Rotifera</taxon>
        <taxon>Eurotatoria</taxon>
        <taxon>Bdelloidea</taxon>
        <taxon>Philodinida</taxon>
        <taxon>Philodinidae</taxon>
        <taxon>Didymodactylos</taxon>
    </lineage>
</organism>
<dbReference type="AlphaFoldDB" id="A0A8S2DTZ0"/>
<comment type="caution">
    <text evidence="1">The sequence shown here is derived from an EMBL/GenBank/DDBJ whole genome shotgun (WGS) entry which is preliminary data.</text>
</comment>
<gene>
    <name evidence="1" type="ORF">OVA965_LOCUS14909</name>
    <name evidence="2" type="ORF">TMI583_LOCUS14916</name>
</gene>
<dbReference type="EMBL" id="CAJOBA010006598">
    <property type="protein sequence ID" value="CAF3777330.1"/>
    <property type="molecule type" value="Genomic_DNA"/>
</dbReference>
<proteinExistence type="predicted"/>
<protein>
    <submittedName>
        <fullName evidence="1">Uncharacterized protein</fullName>
    </submittedName>
</protein>
<dbReference type="EMBL" id="CAJNOK010006589">
    <property type="protein sequence ID" value="CAF1008250.1"/>
    <property type="molecule type" value="Genomic_DNA"/>
</dbReference>
<sequence>MSAKNELPSSELTEVETLLLEIAKFNPSLTHEENEDLSKALLMVDDERHVSSRSIYEELIAALEPKPVRRETTVRKQR</sequence>
<evidence type="ECO:0000313" key="1">
    <source>
        <dbReference type="EMBL" id="CAF1008250.1"/>
    </source>
</evidence>
<evidence type="ECO:0000313" key="2">
    <source>
        <dbReference type="EMBL" id="CAF3777330.1"/>
    </source>
</evidence>
<name>A0A8S2DTZ0_9BILA</name>
<reference evidence="1" key="1">
    <citation type="submission" date="2021-02" db="EMBL/GenBank/DDBJ databases">
        <authorList>
            <person name="Nowell W R."/>
        </authorList>
    </citation>
    <scope>NUCLEOTIDE SEQUENCE</scope>
</reference>
<accession>A0A8S2DTZ0</accession>